<dbReference type="OrthoDB" id="3973241at2759"/>
<dbReference type="InParanoid" id="A0A0V1ATU2"/>
<dbReference type="InterPro" id="IPR023465">
    <property type="entry name" value="Riboflavin_kinase_dom_sf"/>
</dbReference>
<name>A0A0V1ATU2_TRISP</name>
<feature type="domain" description="CUB" evidence="15">
    <location>
        <begin position="356"/>
        <end position="471"/>
    </location>
</feature>
<dbReference type="GO" id="GO:0009398">
    <property type="term" value="P:FMN biosynthetic process"/>
    <property type="evidence" value="ECO:0007669"/>
    <property type="project" value="UniProtKB-UniPathway"/>
</dbReference>
<dbReference type="SMART" id="SM00020">
    <property type="entry name" value="Tryp_SPc"/>
    <property type="match status" value="1"/>
</dbReference>
<protein>
    <recommendedName>
        <fullName evidence="11">Charged multivesicular body protein 5</fullName>
        <ecNumber evidence="3">2.7.1.26</ecNumber>
    </recommendedName>
</protein>
<dbReference type="InterPro" id="IPR001254">
    <property type="entry name" value="Trypsin_dom"/>
</dbReference>
<evidence type="ECO:0000313" key="17">
    <source>
        <dbReference type="EMBL" id="KRY28231.1"/>
    </source>
</evidence>
<dbReference type="CDD" id="cd00041">
    <property type="entry name" value="CUB"/>
    <property type="match status" value="2"/>
</dbReference>
<dbReference type="Pfam" id="PF00431">
    <property type="entry name" value="CUB"/>
    <property type="match status" value="2"/>
</dbReference>
<dbReference type="SUPFAM" id="SSF50494">
    <property type="entry name" value="Trypsin-like serine proteases"/>
    <property type="match status" value="1"/>
</dbReference>
<dbReference type="SUPFAM" id="SSF49854">
    <property type="entry name" value="Spermadhesin, CUB domain"/>
    <property type="match status" value="2"/>
</dbReference>
<reference evidence="17 18" key="1">
    <citation type="submission" date="2015-01" db="EMBL/GenBank/DDBJ databases">
        <title>Evolution of Trichinella species and genotypes.</title>
        <authorList>
            <person name="Korhonen P.K."/>
            <person name="Edoardo P."/>
            <person name="Giuseppe L.R."/>
            <person name="Gasser R.B."/>
        </authorList>
    </citation>
    <scope>NUCLEOTIDE SEQUENCE [LARGE SCALE GENOMIC DNA]</scope>
    <source>
        <strain evidence="17">ISS3</strain>
    </source>
</reference>
<dbReference type="InterPro" id="IPR035914">
    <property type="entry name" value="Sperma_CUB_dom_sf"/>
</dbReference>
<comment type="caution">
    <text evidence="12">Lacks conserved residue(s) required for the propagation of feature annotation.</text>
</comment>
<dbReference type="InterPro" id="IPR015865">
    <property type="entry name" value="Riboflavin_kinase_bac/euk"/>
</dbReference>
<comment type="similarity">
    <text evidence="2">Belongs to the SNF7 family.</text>
</comment>
<evidence type="ECO:0000259" key="16">
    <source>
        <dbReference type="PROSITE" id="PS50240"/>
    </source>
</evidence>
<gene>
    <name evidence="17" type="ORF">T01_11566</name>
</gene>
<evidence type="ECO:0000256" key="11">
    <source>
        <dbReference type="ARBA" id="ARBA00041078"/>
    </source>
</evidence>
<dbReference type="InterPro" id="IPR005024">
    <property type="entry name" value="Snf7_fam"/>
</dbReference>
<dbReference type="PROSITE" id="PS50240">
    <property type="entry name" value="TRYPSIN_DOM"/>
    <property type="match status" value="1"/>
</dbReference>
<evidence type="ECO:0000256" key="1">
    <source>
        <dbReference type="ARBA" id="ARBA00005201"/>
    </source>
</evidence>
<dbReference type="Gene3D" id="1.10.287.1060">
    <property type="entry name" value="ESAT-6-like"/>
    <property type="match status" value="2"/>
</dbReference>
<dbReference type="Proteomes" id="UP000054776">
    <property type="component" value="Unassembled WGS sequence"/>
</dbReference>
<dbReference type="InterPro" id="IPR006150">
    <property type="entry name" value="Cys_repeat_1"/>
</dbReference>
<accession>A0A0V1ATU2</accession>
<dbReference type="Gene3D" id="4.10.400.10">
    <property type="entry name" value="Low-density Lipoprotein Receptor"/>
    <property type="match status" value="1"/>
</dbReference>
<feature type="domain" description="Peptidase S1" evidence="16">
    <location>
        <begin position="495"/>
        <end position="769"/>
    </location>
</feature>
<evidence type="ECO:0000256" key="8">
    <source>
        <dbReference type="ARBA" id="ARBA00022840"/>
    </source>
</evidence>
<dbReference type="SMART" id="SM00042">
    <property type="entry name" value="CUB"/>
    <property type="match status" value="2"/>
</dbReference>
<feature type="coiled-coil region" evidence="13">
    <location>
        <begin position="1223"/>
        <end position="1257"/>
    </location>
</feature>
<dbReference type="EMBL" id="JYDH01000213">
    <property type="protein sequence ID" value="KRY28231.1"/>
    <property type="molecule type" value="Genomic_DNA"/>
</dbReference>
<dbReference type="SUPFAM" id="SSF82114">
    <property type="entry name" value="Riboflavin kinase-like"/>
    <property type="match status" value="1"/>
</dbReference>
<evidence type="ECO:0000256" key="14">
    <source>
        <dbReference type="SAM" id="MobiDB-lite"/>
    </source>
</evidence>
<dbReference type="GO" id="GO:0005524">
    <property type="term" value="F:ATP binding"/>
    <property type="evidence" value="ECO:0007669"/>
    <property type="project" value="UniProtKB-KW"/>
</dbReference>
<evidence type="ECO:0000256" key="4">
    <source>
        <dbReference type="ARBA" id="ARBA00022630"/>
    </source>
</evidence>
<dbReference type="PANTHER" id="PTHR22761">
    <property type="entry name" value="CHARGED MULTIVESICULAR BODY PROTEIN"/>
    <property type="match status" value="1"/>
</dbReference>
<keyword evidence="4" id="KW-0285">Flavoprotein</keyword>
<evidence type="ECO:0000256" key="3">
    <source>
        <dbReference type="ARBA" id="ARBA00012105"/>
    </source>
</evidence>
<proteinExistence type="inferred from homology"/>
<keyword evidence="6" id="KW-0808">Transferase</keyword>
<dbReference type="SUPFAM" id="SSF57424">
    <property type="entry name" value="LDL receptor-like module"/>
    <property type="match status" value="1"/>
</dbReference>
<dbReference type="InterPro" id="IPR002172">
    <property type="entry name" value="LDrepeatLR_classA_rpt"/>
</dbReference>
<evidence type="ECO:0000256" key="12">
    <source>
        <dbReference type="PROSITE-ProRule" id="PRU00124"/>
    </source>
</evidence>
<dbReference type="GO" id="GO:0005771">
    <property type="term" value="C:multivesicular body"/>
    <property type="evidence" value="ECO:0007669"/>
    <property type="project" value="TreeGrafter"/>
</dbReference>
<dbReference type="InterPro" id="IPR009003">
    <property type="entry name" value="Peptidase_S1_PA"/>
</dbReference>
<dbReference type="GO" id="GO:0032511">
    <property type="term" value="P:late endosome to vacuole transport via multivesicular body sorting pathway"/>
    <property type="evidence" value="ECO:0007669"/>
    <property type="project" value="TreeGrafter"/>
</dbReference>
<dbReference type="Gene3D" id="2.60.120.290">
    <property type="entry name" value="Spermadhesin, CUB domain"/>
    <property type="match status" value="2"/>
</dbReference>
<evidence type="ECO:0000256" key="7">
    <source>
        <dbReference type="ARBA" id="ARBA00022741"/>
    </source>
</evidence>
<evidence type="ECO:0000256" key="2">
    <source>
        <dbReference type="ARBA" id="ARBA00006190"/>
    </source>
</evidence>
<dbReference type="GO" id="GO:0006900">
    <property type="term" value="P:vesicle budding from membrane"/>
    <property type="evidence" value="ECO:0007669"/>
    <property type="project" value="TreeGrafter"/>
</dbReference>
<dbReference type="EC" id="2.7.1.26" evidence="3"/>
<evidence type="ECO:0000259" key="15">
    <source>
        <dbReference type="PROSITE" id="PS01180"/>
    </source>
</evidence>
<dbReference type="Pfam" id="PF01687">
    <property type="entry name" value="Flavokinase"/>
    <property type="match status" value="1"/>
</dbReference>
<keyword evidence="10" id="KW-1015">Disulfide bond</keyword>
<dbReference type="Gene3D" id="6.10.250.1710">
    <property type="match status" value="2"/>
</dbReference>
<dbReference type="GO" id="GO:0008531">
    <property type="term" value="F:riboflavin kinase activity"/>
    <property type="evidence" value="ECO:0007669"/>
    <property type="project" value="UniProtKB-EC"/>
</dbReference>
<dbReference type="STRING" id="6334.A0A0V1ATU2"/>
<sequence length="1424" mass="162126">MNRLFGRGKAKEPPPSLTDAIQNVDARAEHVDNKISRLDQELNKYREQMNRMRDGPAKTALKQKALHVLRQKRHYENQRDILTQQSFNMEQSNYAIQSLKDTHVTVQAMKSGLKDMKRHQKNLRIDSIEDLQDELADMVENSNEIQEALGQTYGMPEIDDDELEAELEALKDEIVLDKDSTYIDDALRAPVVPIKEPGSESATTSTISINCRIVQSEESVNCGGIYTLVDNSILRVVSPNYPEKGYPNNANCLWQIQCKVNMVKMEMKFFELEQYDNYTCPDRLWLSLPGDVQQEAEEQQQLNNHGCNSWPEKLIFKHRAPFSFNLTFQSDEQFRYRGFELEITGKDLGPPVPADCGRTYRLKKRNTKFALHTPNWPLNYPKNSECRWTIENPLHDQGHYIKMEMIHFDTLQPHHMLIIHSKDDDETRHQFTGQINNKNKLYFFKTERLEILFLSDNNYYDGKFHIEVSTTKQAECPRTKVRCPGTDICIPMKSICDGKIDCPGEHDENLSVCNVHKNCGKQQIPLNIELKESIATKAKPGSWPWAVSIHSYTFPKQVLCEATLISPKWILTTAYCALKISKNTAEYFVRIGSYWSNEMEESWEFDSNITNFYFHPDHQSDNQNDIALILLQNGVPIPFNKRVNIACLPEIDIPLGRRPKYANTGWGSTDLDNKKQPLYQAITSPLSIYKCNSTLKWFQPITNHMLCSVYNKPENLDILNKGGPYMCKNDESSQWQLHGTIMNYMRAWDEEEEEDEEKGFVVYTIGILHILFTDGSERNETVNSANLEPNGKTLTNRSMTSAKLTRRQQLRIMLGYCSNGNQVVAACFPNYRCGRGYWCDTNINRCCKPKVLNINIHFVSPVTGLPYGSIWKPTIPPSSLFCRDGSPAVSRCHLNSACPVGFICTIDKLCCRSGTAASCNFEAEPVALCDRGMCAPNHYCSRDGYCCPTTYGGNVCPNGATPIGLCEQGLCPLGHECINGQICCPEQPYTDNWQISVCPNNREPVGECINGLCPADMVCINDVCCPISDLMKLLHYKKRNLLHVTSSNAIPGRSSSRLRLLERYDSLPSLRSHSEDRYDDGVDRKWKKREGNSDDICTEDETTVIEEESENGVDKANFSDDVVAQLPQQFQAGVYYGFASVDNGEVYEMVMSVGQNVQFNDTKKTMEVHILHAFDRDFYGSLLKIVILGYIRPMVTFNSLVEMNRLFGRGKAKEPPPSLTDAIQNVDARAEHVDNKISRLDQELNKYREQMNRMRDGPAKTALKQKALHVLRQKRHYENQRDILTQQSFNMEQSNYAIQSLKDTHVTVQAMKSGLKDMKRHQKNLRIDSIEDLQDELADMVENSNEIQEALGQTYGMPEIDDDELEAELEALKDEIVLDKDSTYIDDALRAPVVPIKEPGSESATTSTSQVPVDEFGLPKLPAT</sequence>
<dbReference type="InterPro" id="IPR043504">
    <property type="entry name" value="Peptidase_S1_PA_chymotrypsin"/>
</dbReference>
<feature type="coiled-coil region" evidence="13">
    <location>
        <begin position="21"/>
        <end position="55"/>
    </location>
</feature>
<keyword evidence="8" id="KW-0067">ATP-binding</keyword>
<evidence type="ECO:0000256" key="5">
    <source>
        <dbReference type="ARBA" id="ARBA00022643"/>
    </source>
</evidence>
<dbReference type="UniPathway" id="UPA00276">
    <property type="reaction ID" value="UER00406"/>
</dbReference>
<dbReference type="Gene3D" id="2.40.10.10">
    <property type="entry name" value="Trypsin-like serine proteases"/>
    <property type="match status" value="2"/>
</dbReference>
<dbReference type="Pfam" id="PF04942">
    <property type="entry name" value="CC"/>
    <property type="match status" value="1"/>
</dbReference>
<dbReference type="CDD" id="cd00112">
    <property type="entry name" value="LDLa"/>
    <property type="match status" value="1"/>
</dbReference>
<dbReference type="SMART" id="SM00289">
    <property type="entry name" value="WR1"/>
    <property type="match status" value="5"/>
</dbReference>
<evidence type="ECO:0000256" key="13">
    <source>
        <dbReference type="SAM" id="Coils"/>
    </source>
</evidence>
<dbReference type="GO" id="GO:0009231">
    <property type="term" value="P:riboflavin biosynthetic process"/>
    <property type="evidence" value="ECO:0007669"/>
    <property type="project" value="InterPro"/>
</dbReference>
<dbReference type="Gene3D" id="2.40.30.30">
    <property type="entry name" value="Riboflavin kinase-like"/>
    <property type="match status" value="1"/>
</dbReference>
<feature type="domain" description="CUB" evidence="15">
    <location>
        <begin position="222"/>
        <end position="346"/>
    </location>
</feature>
<evidence type="ECO:0000313" key="18">
    <source>
        <dbReference type="Proteomes" id="UP000054776"/>
    </source>
</evidence>
<dbReference type="GO" id="GO:0006508">
    <property type="term" value="P:proteolysis"/>
    <property type="evidence" value="ECO:0007669"/>
    <property type="project" value="InterPro"/>
</dbReference>
<evidence type="ECO:0000256" key="10">
    <source>
        <dbReference type="ARBA" id="ARBA00023157"/>
    </source>
</evidence>
<keyword evidence="5" id="KW-0288">FMN</keyword>
<comment type="pathway">
    <text evidence="1">Cofactor biosynthesis; FMN biosynthesis; FMN from riboflavin (ATP route): step 1/1.</text>
</comment>
<feature type="compositionally biased region" description="Polar residues" evidence="14">
    <location>
        <begin position="1402"/>
        <end position="1411"/>
    </location>
</feature>
<organism evidence="17 18">
    <name type="scientific">Trichinella spiralis</name>
    <name type="common">Trichina worm</name>
    <dbReference type="NCBI Taxonomy" id="6334"/>
    <lineage>
        <taxon>Eukaryota</taxon>
        <taxon>Metazoa</taxon>
        <taxon>Ecdysozoa</taxon>
        <taxon>Nematoda</taxon>
        <taxon>Enoplea</taxon>
        <taxon>Dorylaimia</taxon>
        <taxon>Trichinellida</taxon>
        <taxon>Trichinellidae</taxon>
        <taxon>Trichinella</taxon>
    </lineage>
</organism>
<dbReference type="InterPro" id="IPR000859">
    <property type="entry name" value="CUB_dom"/>
</dbReference>
<dbReference type="PROSITE" id="PS50068">
    <property type="entry name" value="LDLRA_2"/>
    <property type="match status" value="1"/>
</dbReference>
<feature type="region of interest" description="Disordered" evidence="14">
    <location>
        <begin position="1396"/>
        <end position="1424"/>
    </location>
</feature>
<dbReference type="Pfam" id="PF03357">
    <property type="entry name" value="Snf7"/>
    <property type="match status" value="2"/>
</dbReference>
<evidence type="ECO:0000256" key="9">
    <source>
        <dbReference type="ARBA" id="ARBA00023054"/>
    </source>
</evidence>
<dbReference type="Pfam" id="PF00089">
    <property type="entry name" value="Trypsin"/>
    <property type="match status" value="1"/>
</dbReference>
<dbReference type="PROSITE" id="PS01180">
    <property type="entry name" value="CUB"/>
    <property type="match status" value="2"/>
</dbReference>
<dbReference type="GO" id="GO:0004252">
    <property type="term" value="F:serine-type endopeptidase activity"/>
    <property type="evidence" value="ECO:0007669"/>
    <property type="project" value="InterPro"/>
</dbReference>
<keyword evidence="7" id="KW-0547">Nucleotide-binding</keyword>
<dbReference type="InterPro" id="IPR036055">
    <property type="entry name" value="LDL_receptor-like_sf"/>
</dbReference>
<comment type="caution">
    <text evidence="17">The sequence shown here is derived from an EMBL/GenBank/DDBJ whole genome shotgun (WGS) entry which is preliminary data.</text>
</comment>
<dbReference type="SMART" id="SM00904">
    <property type="entry name" value="Flavokinase"/>
    <property type="match status" value="1"/>
</dbReference>
<dbReference type="SMART" id="SM00192">
    <property type="entry name" value="LDLa"/>
    <property type="match status" value="1"/>
</dbReference>
<keyword evidence="18" id="KW-1185">Reference proteome</keyword>
<evidence type="ECO:0000256" key="6">
    <source>
        <dbReference type="ARBA" id="ARBA00022679"/>
    </source>
</evidence>
<dbReference type="PANTHER" id="PTHR22761:SF12">
    <property type="entry name" value="CHARGED MULTIVESICULAR BODY PROTEIN 5"/>
    <property type="match status" value="1"/>
</dbReference>
<keyword evidence="9 13" id="KW-0175">Coiled coil</keyword>
<dbReference type="InterPro" id="IPR007026">
    <property type="entry name" value="CC_domain"/>
</dbReference>